<dbReference type="Pfam" id="PF00480">
    <property type="entry name" value="ROK"/>
    <property type="match status" value="1"/>
</dbReference>
<dbReference type="CDD" id="cd00090">
    <property type="entry name" value="HTH_ARSR"/>
    <property type="match status" value="1"/>
</dbReference>
<dbReference type="Proteomes" id="UP000031518">
    <property type="component" value="Unassembled WGS sequence"/>
</dbReference>
<dbReference type="GO" id="GO:0003700">
    <property type="term" value="F:DNA-binding transcription factor activity"/>
    <property type="evidence" value="ECO:0007669"/>
    <property type="project" value="InterPro"/>
</dbReference>
<evidence type="ECO:0000313" key="4">
    <source>
        <dbReference type="Proteomes" id="UP000031518"/>
    </source>
</evidence>
<organism evidence="3 4">
    <name type="scientific">Pyrinomonas methylaliphatogenes</name>
    <dbReference type="NCBI Taxonomy" id="454194"/>
    <lineage>
        <taxon>Bacteria</taxon>
        <taxon>Pseudomonadati</taxon>
        <taxon>Acidobacteriota</taxon>
        <taxon>Blastocatellia</taxon>
        <taxon>Blastocatellales</taxon>
        <taxon>Pyrinomonadaceae</taxon>
        <taxon>Pyrinomonas</taxon>
    </lineage>
</organism>
<dbReference type="InterPro" id="IPR036388">
    <property type="entry name" value="WH-like_DNA-bd_sf"/>
</dbReference>
<dbReference type="EMBL" id="CBXV010000008">
    <property type="protein sequence ID" value="CDM66799.1"/>
    <property type="molecule type" value="Genomic_DNA"/>
</dbReference>
<dbReference type="Gene3D" id="1.10.10.10">
    <property type="entry name" value="Winged helix-like DNA-binding domain superfamily/Winged helix DNA-binding domain"/>
    <property type="match status" value="1"/>
</dbReference>
<dbReference type="InterPro" id="IPR036390">
    <property type="entry name" value="WH_DNA-bd_sf"/>
</dbReference>
<keyword evidence="4" id="KW-1185">Reference proteome</keyword>
<dbReference type="PANTHER" id="PTHR18964">
    <property type="entry name" value="ROK (REPRESSOR, ORF, KINASE) FAMILY"/>
    <property type="match status" value="1"/>
</dbReference>
<dbReference type="InterPro" id="IPR000600">
    <property type="entry name" value="ROK"/>
</dbReference>
<name>A0A0B6X2L7_9BACT</name>
<evidence type="ECO:0000256" key="1">
    <source>
        <dbReference type="ARBA" id="ARBA00006479"/>
    </source>
</evidence>
<keyword evidence="3" id="KW-0808">Transferase</keyword>
<dbReference type="AlphaFoldDB" id="A0A0B6X2L7"/>
<protein>
    <submittedName>
        <fullName evidence="3">Transcriptional regulator/sugar kinase</fullName>
    </submittedName>
</protein>
<reference evidence="3 4" key="1">
    <citation type="submission" date="2013-12" db="EMBL/GenBank/DDBJ databases">
        <authorList>
            <person name="Stott M."/>
        </authorList>
    </citation>
    <scope>NUCLEOTIDE SEQUENCE [LARGE SCALE GENOMIC DNA]</scope>
    <source>
        <strain evidence="3 4">K22</strain>
    </source>
</reference>
<comment type="similarity">
    <text evidence="1">Belongs to the ROK (NagC/XylR) family.</text>
</comment>
<dbReference type="RefSeq" id="WP_041978263.1">
    <property type="nucleotide sequence ID" value="NZ_CBXV010000008.1"/>
</dbReference>
<dbReference type="InterPro" id="IPR043129">
    <property type="entry name" value="ATPase_NBD"/>
</dbReference>
<keyword evidence="3" id="KW-0418">Kinase</keyword>
<dbReference type="OrthoDB" id="9796533at2"/>
<dbReference type="InterPro" id="IPR000835">
    <property type="entry name" value="HTH_MarR-typ"/>
</dbReference>
<reference evidence="3 4" key="2">
    <citation type="submission" date="2015-01" db="EMBL/GenBank/DDBJ databases">
        <title>Complete genome sequence of Pyrinomonas methylaliphatogenes type strain K22T.</title>
        <authorList>
            <person name="Lee K.C.Y."/>
            <person name="Power J.F."/>
            <person name="Dunfield P.F."/>
            <person name="Morgan X.C."/>
            <person name="Huttenhower C."/>
            <person name="Stott M.B."/>
        </authorList>
    </citation>
    <scope>NUCLEOTIDE SEQUENCE [LARGE SCALE GENOMIC DNA]</scope>
    <source>
        <strain evidence="3 4">K22</strain>
    </source>
</reference>
<accession>A0A0B6X2L7</accession>
<dbReference type="Gene3D" id="3.30.420.40">
    <property type="match status" value="3"/>
</dbReference>
<dbReference type="InterPro" id="IPR011991">
    <property type="entry name" value="ArsR-like_HTH"/>
</dbReference>
<feature type="domain" description="HTH marR-type" evidence="2">
    <location>
        <begin position="19"/>
        <end position="62"/>
    </location>
</feature>
<dbReference type="SUPFAM" id="SSF46785">
    <property type="entry name" value="Winged helix' DNA-binding domain"/>
    <property type="match status" value="1"/>
</dbReference>
<dbReference type="GO" id="GO:0016301">
    <property type="term" value="F:kinase activity"/>
    <property type="evidence" value="ECO:0007669"/>
    <property type="project" value="UniProtKB-KW"/>
</dbReference>
<dbReference type="SUPFAM" id="SSF53067">
    <property type="entry name" value="Actin-like ATPase domain"/>
    <property type="match status" value="1"/>
</dbReference>
<sequence length="377" mass="40408">MASVGKMDAQAMRAHNAQRLLRAVRKLGTVSRAELARATRLSPPTVSALVERLLDAGLLEEKGEGASNGGRKPVLLGFNASCGIVIGANIGTNAIQLAAADMNGRILKKHSLEIIKDTRPRPLLRRLATAAQKALRDFPHTPLLAVAVGAPGMTDVARGIVIEAANLEGWTDVNVEAILSEQLGAPVIVDNDVNLAALGEQWCGRARGVHNFVFIWMDAGIGAGIVIEDRLHRGHRWHAGEISHINVDFREWNVDFGAAGYLEFYAGAVPKSRPTRAPRLNASSLGDENVLRLGAAVANIATILDPELIIFGGRLAASSPDLLPRVREVASRIVPNCPEMILTELGEEAALMGSVRLALERANESLYESLGQRVQVK</sequence>
<evidence type="ECO:0000313" key="3">
    <source>
        <dbReference type="EMBL" id="CDM66799.1"/>
    </source>
</evidence>
<gene>
    <name evidence="3" type="ORF">PYK22_02837</name>
</gene>
<proteinExistence type="inferred from homology"/>
<dbReference type="PANTHER" id="PTHR18964:SF149">
    <property type="entry name" value="BIFUNCTIONAL UDP-N-ACETYLGLUCOSAMINE 2-EPIMERASE_N-ACETYLMANNOSAMINE KINASE"/>
    <property type="match status" value="1"/>
</dbReference>
<dbReference type="STRING" id="454194.PYK22_02837"/>
<evidence type="ECO:0000259" key="2">
    <source>
        <dbReference type="Pfam" id="PF12802"/>
    </source>
</evidence>
<dbReference type="CDD" id="cd23763">
    <property type="entry name" value="ASKHA_ATPase_ROK"/>
    <property type="match status" value="1"/>
</dbReference>
<dbReference type="Pfam" id="PF12802">
    <property type="entry name" value="MarR_2"/>
    <property type="match status" value="1"/>
</dbReference>